<protein>
    <recommendedName>
        <fullName evidence="2">Putative Flp pilus-assembly TadG-like N-terminal domain-containing protein</fullName>
    </recommendedName>
</protein>
<name>A0ABS7BJA8_9SPHN</name>
<comment type="caution">
    <text evidence="3">The sequence shown here is derived from an EMBL/GenBank/DDBJ whole genome shotgun (WGS) entry which is preliminary data.</text>
</comment>
<gene>
    <name evidence="3" type="ORF">KZ820_03065</name>
</gene>
<reference evidence="3 4" key="1">
    <citation type="submission" date="2021-07" db="EMBL/GenBank/DDBJ databases">
        <title>Sphingomonas sp.</title>
        <authorList>
            <person name="Feng G."/>
            <person name="Li J."/>
            <person name="Pan M."/>
        </authorList>
    </citation>
    <scope>NUCLEOTIDE SEQUENCE [LARGE SCALE GENOMIC DNA]</scope>
    <source>
        <strain evidence="3 4">RRHST34</strain>
    </source>
</reference>
<evidence type="ECO:0000313" key="4">
    <source>
        <dbReference type="Proteomes" id="UP000759103"/>
    </source>
</evidence>
<dbReference type="InterPro" id="IPR028087">
    <property type="entry name" value="Tad_N"/>
</dbReference>
<organism evidence="3 4">
    <name type="scientific">Sphingomonas citri</name>
    <dbReference type="NCBI Taxonomy" id="2862499"/>
    <lineage>
        <taxon>Bacteria</taxon>
        <taxon>Pseudomonadati</taxon>
        <taxon>Pseudomonadota</taxon>
        <taxon>Alphaproteobacteria</taxon>
        <taxon>Sphingomonadales</taxon>
        <taxon>Sphingomonadaceae</taxon>
        <taxon>Sphingomonas</taxon>
    </lineage>
</organism>
<evidence type="ECO:0000259" key="2">
    <source>
        <dbReference type="Pfam" id="PF13400"/>
    </source>
</evidence>
<evidence type="ECO:0000256" key="1">
    <source>
        <dbReference type="SAM" id="MobiDB-lite"/>
    </source>
</evidence>
<dbReference type="SUPFAM" id="SSF53300">
    <property type="entry name" value="vWA-like"/>
    <property type="match status" value="1"/>
</dbReference>
<dbReference type="Proteomes" id="UP000759103">
    <property type="component" value="Unassembled WGS sequence"/>
</dbReference>
<feature type="domain" description="Putative Flp pilus-assembly TadG-like N-terminal" evidence="2">
    <location>
        <begin position="24"/>
        <end position="71"/>
    </location>
</feature>
<keyword evidence="4" id="KW-1185">Reference proteome</keyword>
<accession>A0ABS7BJA8</accession>
<dbReference type="InterPro" id="IPR036465">
    <property type="entry name" value="vWFA_dom_sf"/>
</dbReference>
<feature type="compositionally biased region" description="Polar residues" evidence="1">
    <location>
        <begin position="430"/>
        <end position="448"/>
    </location>
</feature>
<feature type="region of interest" description="Disordered" evidence="1">
    <location>
        <begin position="424"/>
        <end position="448"/>
    </location>
</feature>
<sequence>MRSRSRLFPSIRYRLTPLLRDRRGSTIGIMAAGLVVGIGSLGSAIDVGRMYIVKSQLQAGVDAAALAGARAFGVTDNSPNSRSKQVESYFDGNFSRSPAYMGTTNVIVTPTFAVVNGVNVTTVNAAATLDMSFMRLFGFRDVTMRAVAKAELQPRTLEVMVVLDNTGSMKDNLSNGKTRITALKEAANSFVDILFQGGTQRKDLALGFIPYDITVNVGNLLIARRPGAVVAVPGFNTTTESSNYGTWPANPYYWKGCVMNDATIPDLSADRTVSEPNAWDVTRTLPGEGMNPKVMPYFIPPMYVPSLAASNVTTADKTSETSAYYKVYTSEPSDNLYRLDTTSFGAAGADYLANSTAYRSWFYDYYIGLNDGSASNSNDVIRATSPKGGYYDPATGNRLSTNWYVDWKQIPNYYTRWANTPGSARVNPNGGVTANGSQNQTPNKSPNWQCPEEAMLPLYNRPKSDYTTYIRDSNAAIYPANGTIHHAGLLWAYRLLVRDDVFPRPRPSGLTAEKPRRAIVFMTDGINEIGQDQNGYIDRTFTWYGRWSDKTISTSDNPNDVKTQMVRRFSKTCANIQREDNAPQVYIIALVSNSSAFDACAPGRVYRTNDATQLNAAFQNVAAELVDLHLTQ</sequence>
<dbReference type="EMBL" id="JAHXZN010000001">
    <property type="protein sequence ID" value="MBW6529704.1"/>
    <property type="molecule type" value="Genomic_DNA"/>
</dbReference>
<evidence type="ECO:0000313" key="3">
    <source>
        <dbReference type="EMBL" id="MBW6529704.1"/>
    </source>
</evidence>
<dbReference type="RefSeq" id="WP_219747205.1">
    <property type="nucleotide sequence ID" value="NZ_JAHXZN010000001.1"/>
</dbReference>
<proteinExistence type="predicted"/>
<dbReference type="Pfam" id="PF13400">
    <property type="entry name" value="Tad"/>
    <property type="match status" value="1"/>
</dbReference>
<dbReference type="Gene3D" id="3.40.50.410">
    <property type="entry name" value="von Willebrand factor, type A domain"/>
    <property type="match status" value="2"/>
</dbReference>